<evidence type="ECO:0000313" key="3">
    <source>
        <dbReference type="Proteomes" id="UP000033616"/>
    </source>
</evidence>
<feature type="transmembrane region" description="Helical" evidence="1">
    <location>
        <begin position="53"/>
        <end position="73"/>
    </location>
</feature>
<keyword evidence="3" id="KW-1185">Reference proteome</keyword>
<dbReference type="STRING" id="1359168.OCHUTO_0035"/>
<accession>A0A0F3MSB8</accession>
<dbReference type="AlphaFoldDB" id="A0A0F3MSB8"/>
<dbReference type="EMBL" id="LANP01000001">
    <property type="protein sequence ID" value="KJV57509.1"/>
    <property type="molecule type" value="Genomic_DNA"/>
</dbReference>
<name>A0A0F3MSB8_9RICK</name>
<evidence type="ECO:0000256" key="1">
    <source>
        <dbReference type="SAM" id="Phobius"/>
    </source>
</evidence>
<organism evidence="2 3">
    <name type="scientific">Orientia chuto str. Dubai</name>
    <dbReference type="NCBI Taxonomy" id="1359168"/>
    <lineage>
        <taxon>Bacteria</taxon>
        <taxon>Pseudomonadati</taxon>
        <taxon>Pseudomonadota</taxon>
        <taxon>Alphaproteobacteria</taxon>
        <taxon>Rickettsiales</taxon>
        <taxon>Rickettsiaceae</taxon>
        <taxon>Rickettsieae</taxon>
        <taxon>Orientia</taxon>
    </lineage>
</organism>
<dbReference type="Proteomes" id="UP000033616">
    <property type="component" value="Unassembled WGS sequence"/>
</dbReference>
<keyword evidence="1" id="KW-0472">Membrane</keyword>
<protein>
    <submittedName>
        <fullName evidence="2">Uncharacterized protein</fullName>
    </submittedName>
</protein>
<gene>
    <name evidence="2" type="ORF">OCHUTO_0035</name>
</gene>
<reference evidence="2 3" key="1">
    <citation type="submission" date="2015-02" db="EMBL/GenBank/DDBJ databases">
        <title>Genome Sequencing of Rickettsiales.</title>
        <authorList>
            <person name="Daugherty S.C."/>
            <person name="Su Q."/>
            <person name="Abolude K."/>
            <person name="Beier-Sexton M."/>
            <person name="Carlyon J.A."/>
            <person name="Carter R."/>
            <person name="Day N.P."/>
            <person name="Dumler S.J."/>
            <person name="Dyachenko V."/>
            <person name="Godinez A."/>
            <person name="Kurtti T.J."/>
            <person name="Lichay M."/>
            <person name="Mullins K.E."/>
            <person name="Ott S."/>
            <person name="Pappas-Brown V."/>
            <person name="Paris D.H."/>
            <person name="Patel P."/>
            <person name="Richards A.L."/>
            <person name="Sadzewicz L."/>
            <person name="Sears K."/>
            <person name="Seidman D."/>
            <person name="Sengamalay N."/>
            <person name="Stenos J."/>
            <person name="Tallon L.J."/>
            <person name="Vincent G."/>
            <person name="Fraser C.M."/>
            <person name="Munderloh U."/>
            <person name="Dunning-Hotopp J.C."/>
        </authorList>
    </citation>
    <scope>NUCLEOTIDE SEQUENCE [LARGE SCALE GENOMIC DNA]</scope>
    <source>
        <strain evidence="2 3">Fuller</strain>
    </source>
</reference>
<keyword evidence="1" id="KW-1133">Transmembrane helix</keyword>
<evidence type="ECO:0000313" key="2">
    <source>
        <dbReference type="EMBL" id="KJV57509.1"/>
    </source>
</evidence>
<sequence length="85" mass="9867">MAQSAFNRKIGEERGEINAQSWMKKYKKEYLKIAEALQLIDREKNTKHQNYNAAWIAGASCISTISSIIDYYYTISNIMLKLMVK</sequence>
<dbReference type="PATRIC" id="fig|1359168.3.peg.37"/>
<proteinExistence type="predicted"/>
<dbReference type="RefSeq" id="WP_052694594.1">
    <property type="nucleotide sequence ID" value="NZ_LANP01000001.1"/>
</dbReference>
<keyword evidence="1" id="KW-0812">Transmembrane</keyword>
<comment type="caution">
    <text evidence="2">The sequence shown here is derived from an EMBL/GenBank/DDBJ whole genome shotgun (WGS) entry which is preliminary data.</text>
</comment>